<dbReference type="AlphaFoldDB" id="A0A699YTE1"/>
<keyword evidence="3" id="KW-1185">Reference proteome</keyword>
<dbReference type="Proteomes" id="UP000485058">
    <property type="component" value="Unassembled WGS sequence"/>
</dbReference>
<name>A0A699YTE1_HAELA</name>
<evidence type="ECO:0000256" key="1">
    <source>
        <dbReference type="SAM" id="MobiDB-lite"/>
    </source>
</evidence>
<reference evidence="2 3" key="1">
    <citation type="submission" date="2020-02" db="EMBL/GenBank/DDBJ databases">
        <title>Draft genome sequence of Haematococcus lacustris strain NIES-144.</title>
        <authorList>
            <person name="Morimoto D."/>
            <person name="Nakagawa S."/>
            <person name="Yoshida T."/>
            <person name="Sawayama S."/>
        </authorList>
    </citation>
    <scope>NUCLEOTIDE SEQUENCE [LARGE SCALE GENOMIC DNA]</scope>
    <source>
        <strain evidence="2 3">NIES-144</strain>
    </source>
</reference>
<feature type="non-terminal residue" evidence="2">
    <location>
        <position position="1"/>
    </location>
</feature>
<organism evidence="2 3">
    <name type="scientific">Haematococcus lacustris</name>
    <name type="common">Green alga</name>
    <name type="synonym">Haematococcus pluvialis</name>
    <dbReference type="NCBI Taxonomy" id="44745"/>
    <lineage>
        <taxon>Eukaryota</taxon>
        <taxon>Viridiplantae</taxon>
        <taxon>Chlorophyta</taxon>
        <taxon>core chlorophytes</taxon>
        <taxon>Chlorophyceae</taxon>
        <taxon>CS clade</taxon>
        <taxon>Chlamydomonadales</taxon>
        <taxon>Haematococcaceae</taxon>
        <taxon>Haematococcus</taxon>
    </lineage>
</organism>
<proteinExistence type="predicted"/>
<feature type="compositionally biased region" description="Polar residues" evidence="1">
    <location>
        <begin position="84"/>
        <end position="93"/>
    </location>
</feature>
<feature type="region of interest" description="Disordered" evidence="1">
    <location>
        <begin position="84"/>
        <end position="114"/>
    </location>
</feature>
<comment type="caution">
    <text evidence="2">The sequence shown here is derived from an EMBL/GenBank/DDBJ whole genome shotgun (WGS) entry which is preliminary data.</text>
</comment>
<evidence type="ECO:0000313" key="3">
    <source>
        <dbReference type="Proteomes" id="UP000485058"/>
    </source>
</evidence>
<evidence type="ECO:0000313" key="2">
    <source>
        <dbReference type="EMBL" id="GFH12495.1"/>
    </source>
</evidence>
<accession>A0A699YTE1</accession>
<dbReference type="EMBL" id="BLLF01000510">
    <property type="protein sequence ID" value="GFH12495.1"/>
    <property type="molecule type" value="Genomic_DNA"/>
</dbReference>
<sequence length="125" mass="13856">YAGLSAVEIQTDRYAKFRKLGRFQEWVAVGVHTKAGTWAASEAEAHFIEQVRSKAISTRGGLISLGAGGAWSVDADERWEELLQQNREWTNRPTQPPGLGRSGKDTAHHPAAQQGHCYHDLTRCD</sequence>
<protein>
    <submittedName>
        <fullName evidence="2">Uncharacterized protein</fullName>
    </submittedName>
</protein>
<gene>
    <name evidence="2" type="ORF">HaLaN_08199</name>
</gene>